<dbReference type="Gene3D" id="1.10.260.40">
    <property type="entry name" value="lambda repressor-like DNA-binding domains"/>
    <property type="match status" value="1"/>
</dbReference>
<evidence type="ECO:0000313" key="17">
    <source>
        <dbReference type="Ensembl" id="ENSTRUP00000068422.1"/>
    </source>
</evidence>
<reference evidence="17 18" key="1">
    <citation type="journal article" date="2011" name="Genome Biol. Evol.">
        <title>Integration of the genetic map and genome assembly of fugu facilitates insights into distinct features of genome evolution in teleosts and mammals.</title>
        <authorList>
            <person name="Kai W."/>
            <person name="Kikuchi K."/>
            <person name="Tohari S."/>
            <person name="Chew A.K."/>
            <person name="Tay A."/>
            <person name="Fujiwara A."/>
            <person name="Hosoya S."/>
            <person name="Suetake H."/>
            <person name="Naruse K."/>
            <person name="Brenner S."/>
            <person name="Suzuki Y."/>
            <person name="Venkatesh B."/>
        </authorList>
    </citation>
    <scope>NUCLEOTIDE SEQUENCE [LARGE SCALE GENOMIC DNA]</scope>
</reference>
<dbReference type="CDD" id="cd00086">
    <property type="entry name" value="homeodomain"/>
    <property type="match status" value="1"/>
</dbReference>
<dbReference type="Pfam" id="PF00157">
    <property type="entry name" value="Pou"/>
    <property type="match status" value="1"/>
</dbReference>
<evidence type="ECO:0000256" key="12">
    <source>
        <dbReference type="RuleBase" id="RU000682"/>
    </source>
</evidence>
<feature type="region of interest" description="Disordered" evidence="14">
    <location>
        <begin position="130"/>
        <end position="155"/>
    </location>
</feature>
<accession>A0A674N3Z9</accession>
<dbReference type="PRINTS" id="PR00028">
    <property type="entry name" value="POUDOMAIN"/>
</dbReference>
<evidence type="ECO:0000256" key="6">
    <source>
        <dbReference type="ARBA" id="ARBA00023155"/>
    </source>
</evidence>
<keyword evidence="18" id="KW-1185">Reference proteome</keyword>
<proteinExistence type="inferred from homology"/>
<evidence type="ECO:0000256" key="8">
    <source>
        <dbReference type="ARBA" id="ARBA00023163"/>
    </source>
</evidence>
<evidence type="ECO:0000256" key="3">
    <source>
        <dbReference type="ARBA" id="ARBA00008811"/>
    </source>
</evidence>
<dbReference type="GO" id="GO:0000981">
    <property type="term" value="F:DNA-binding transcription factor activity, RNA polymerase II-specific"/>
    <property type="evidence" value="ECO:0007669"/>
    <property type="project" value="InterPro"/>
</dbReference>
<dbReference type="PANTHER" id="PTHR11636">
    <property type="entry name" value="POU DOMAIN"/>
    <property type="match status" value="1"/>
</dbReference>
<feature type="DNA-binding region" description="Homeobox" evidence="11">
    <location>
        <begin position="246"/>
        <end position="305"/>
    </location>
</feature>
<keyword evidence="5 11" id="KW-0238">DNA-binding</keyword>
<dbReference type="InterPro" id="IPR050255">
    <property type="entry name" value="POU_domain_TF"/>
</dbReference>
<evidence type="ECO:0000256" key="9">
    <source>
        <dbReference type="ARBA" id="ARBA00023242"/>
    </source>
</evidence>
<dbReference type="FunFam" id="1.10.260.40:FF:000007">
    <property type="entry name" value="POU domain protein"/>
    <property type="match status" value="1"/>
</dbReference>
<dbReference type="PROSITE" id="PS00035">
    <property type="entry name" value="POU_1"/>
    <property type="match status" value="1"/>
</dbReference>
<comment type="function">
    <text evidence="10">Transcription factor that activates growth hormone and prolactin genes. Specifically binds to the consensus sequence 5'-TAAAT-3'.</text>
</comment>
<sequence>MSPSVSSGLSLGQPAKRSHMHLSTSSLGNALGNTPPSLHYPVTPCHYSNQQATYGMMTAQEMLSASISQTRILQTCAVPHPNMVSGANLQGSLTPCLYKFPDHGLSSGSCALSHGFSSLTSAFLSTDEAPGGPGVGEIKADPQGKNARDPEDVPAMDSPQIRELEMFANDFKIRRIKLGYTQTNVGEALAAVHGSEFSQTTICRFENLQLSFKNACKLKAILAKWLDEAELAGALYNDKIGMNERKRKRRTTISLGAKEALEHSFVEKSKPSSQEIARIAKGLHLEKEVVRVWFCNRRQREKRVKTSLNLSSCLNKLVSYQIKVLPSPLQRPSEHI</sequence>
<dbReference type="InterPro" id="IPR017970">
    <property type="entry name" value="Homeobox_CS"/>
</dbReference>
<feature type="region of interest" description="Disordered" evidence="14">
    <location>
        <begin position="1"/>
        <end position="28"/>
    </location>
</feature>
<dbReference type="GO" id="GO:0000978">
    <property type="term" value="F:RNA polymerase II cis-regulatory region sequence-specific DNA binding"/>
    <property type="evidence" value="ECO:0007669"/>
    <property type="project" value="TreeGrafter"/>
</dbReference>
<evidence type="ECO:0000256" key="10">
    <source>
        <dbReference type="ARBA" id="ARBA00056024"/>
    </source>
</evidence>
<evidence type="ECO:0000313" key="18">
    <source>
        <dbReference type="Proteomes" id="UP000005226"/>
    </source>
</evidence>
<dbReference type="SUPFAM" id="SSF47413">
    <property type="entry name" value="lambda repressor-like DNA-binding domains"/>
    <property type="match status" value="1"/>
</dbReference>
<dbReference type="InterPro" id="IPR013847">
    <property type="entry name" value="POU"/>
</dbReference>
<dbReference type="Proteomes" id="UP000005226">
    <property type="component" value="Chromosome 1"/>
</dbReference>
<evidence type="ECO:0000256" key="1">
    <source>
        <dbReference type="ARBA" id="ARBA00003263"/>
    </source>
</evidence>
<feature type="domain" description="POU-specific" evidence="16">
    <location>
        <begin position="156"/>
        <end position="230"/>
    </location>
</feature>
<name>A0A674N3Z9_TAKRU</name>
<evidence type="ECO:0000256" key="13">
    <source>
        <dbReference type="RuleBase" id="RU361194"/>
    </source>
</evidence>
<dbReference type="Ensembl" id="ENSTRUT00000091474.1">
    <property type="protein sequence ID" value="ENSTRUP00000068422.1"/>
    <property type="gene ID" value="ENSTRUG00000003476.3"/>
</dbReference>
<evidence type="ECO:0000256" key="7">
    <source>
        <dbReference type="ARBA" id="ARBA00023159"/>
    </source>
</evidence>
<dbReference type="Gene3D" id="1.10.10.60">
    <property type="entry name" value="Homeodomain-like"/>
    <property type="match status" value="1"/>
</dbReference>
<keyword evidence="6 11" id="KW-0371">Homeobox</keyword>
<keyword evidence="7" id="KW-0010">Activator</keyword>
<dbReference type="FunFam" id="1.10.10.60:FF:000150">
    <property type="entry name" value="POU domain protein"/>
    <property type="match status" value="1"/>
</dbReference>
<dbReference type="GO" id="GO:0010557">
    <property type="term" value="P:positive regulation of macromolecule biosynthetic process"/>
    <property type="evidence" value="ECO:0007669"/>
    <property type="project" value="UniProtKB-ARBA"/>
</dbReference>
<dbReference type="AlphaFoldDB" id="A0A674N3Z9"/>
<feature type="domain" description="Homeobox" evidence="15">
    <location>
        <begin position="244"/>
        <end position="304"/>
    </location>
</feature>
<dbReference type="PROSITE" id="PS00465">
    <property type="entry name" value="POU_2"/>
    <property type="match status" value="1"/>
</dbReference>
<dbReference type="SUPFAM" id="SSF46689">
    <property type="entry name" value="Homeodomain-like"/>
    <property type="match status" value="1"/>
</dbReference>
<dbReference type="InterPro" id="IPR009057">
    <property type="entry name" value="Homeodomain-like_sf"/>
</dbReference>
<evidence type="ECO:0000256" key="2">
    <source>
        <dbReference type="ARBA" id="ARBA00004123"/>
    </source>
</evidence>
<keyword evidence="8 13" id="KW-0804">Transcription</keyword>
<evidence type="ECO:0000256" key="11">
    <source>
        <dbReference type="PROSITE-ProRule" id="PRU00108"/>
    </source>
</evidence>
<dbReference type="InterPro" id="IPR000327">
    <property type="entry name" value="POU_dom"/>
</dbReference>
<evidence type="ECO:0000259" key="16">
    <source>
        <dbReference type="PROSITE" id="PS51179"/>
    </source>
</evidence>
<comment type="function">
    <text evidence="1">Sequence-specific transcription factor which is part of a developmental regulatory system that provides cells with specific positional identities on the anterior-posterior axis.</text>
</comment>
<feature type="compositionally biased region" description="Basic and acidic residues" evidence="14">
    <location>
        <begin position="138"/>
        <end position="151"/>
    </location>
</feature>
<dbReference type="Pfam" id="PF00046">
    <property type="entry name" value="Homeodomain"/>
    <property type="match status" value="1"/>
</dbReference>
<evidence type="ECO:0000256" key="5">
    <source>
        <dbReference type="ARBA" id="ARBA00023125"/>
    </source>
</evidence>
<comment type="similarity">
    <text evidence="3">Belongs to the POU transcription factor family. Class-1 subfamily.</text>
</comment>
<dbReference type="SMART" id="SM00352">
    <property type="entry name" value="POU"/>
    <property type="match status" value="1"/>
</dbReference>
<organism evidence="17 18">
    <name type="scientific">Takifugu rubripes</name>
    <name type="common">Japanese pufferfish</name>
    <name type="synonym">Fugu rubripes</name>
    <dbReference type="NCBI Taxonomy" id="31033"/>
    <lineage>
        <taxon>Eukaryota</taxon>
        <taxon>Metazoa</taxon>
        <taxon>Chordata</taxon>
        <taxon>Craniata</taxon>
        <taxon>Vertebrata</taxon>
        <taxon>Euteleostomi</taxon>
        <taxon>Actinopterygii</taxon>
        <taxon>Neopterygii</taxon>
        <taxon>Teleostei</taxon>
        <taxon>Neoteleostei</taxon>
        <taxon>Acanthomorphata</taxon>
        <taxon>Eupercaria</taxon>
        <taxon>Tetraodontiformes</taxon>
        <taxon>Tetradontoidea</taxon>
        <taxon>Tetraodontidae</taxon>
        <taxon>Takifugu</taxon>
    </lineage>
</organism>
<keyword evidence="9 11" id="KW-0539">Nucleus</keyword>
<dbReference type="PANTHER" id="PTHR11636:SF84">
    <property type="entry name" value="NETRIN-1-RELATED"/>
    <property type="match status" value="1"/>
</dbReference>
<dbReference type="PROSITE" id="PS51179">
    <property type="entry name" value="POU_3"/>
    <property type="match status" value="1"/>
</dbReference>
<evidence type="ECO:0000256" key="14">
    <source>
        <dbReference type="SAM" id="MobiDB-lite"/>
    </source>
</evidence>
<dbReference type="InterPro" id="IPR010982">
    <property type="entry name" value="Lambda_DNA-bd_dom_sf"/>
</dbReference>
<dbReference type="PROSITE" id="PS00027">
    <property type="entry name" value="HOMEOBOX_1"/>
    <property type="match status" value="1"/>
</dbReference>
<feature type="compositionally biased region" description="Polar residues" evidence="14">
    <location>
        <begin position="1"/>
        <end position="10"/>
    </location>
</feature>
<protein>
    <recommendedName>
        <fullName evidence="13">POU domain protein</fullName>
    </recommendedName>
</protein>
<keyword evidence="4" id="KW-0805">Transcription regulation</keyword>
<dbReference type="SMART" id="SM00389">
    <property type="entry name" value="HOX"/>
    <property type="match status" value="1"/>
</dbReference>
<dbReference type="PROSITE" id="PS50071">
    <property type="entry name" value="HOMEOBOX_2"/>
    <property type="match status" value="1"/>
</dbReference>
<evidence type="ECO:0000256" key="4">
    <source>
        <dbReference type="ARBA" id="ARBA00023015"/>
    </source>
</evidence>
<gene>
    <name evidence="17" type="primary">pou1f1</name>
</gene>
<reference evidence="17" key="3">
    <citation type="submission" date="2025-09" db="UniProtKB">
        <authorList>
            <consortium name="Ensembl"/>
        </authorList>
    </citation>
    <scope>IDENTIFICATION</scope>
</reference>
<dbReference type="GO" id="GO:0005634">
    <property type="term" value="C:nucleus"/>
    <property type="evidence" value="ECO:0007669"/>
    <property type="project" value="UniProtKB-SubCell"/>
</dbReference>
<evidence type="ECO:0000259" key="15">
    <source>
        <dbReference type="PROSITE" id="PS50071"/>
    </source>
</evidence>
<dbReference type="GeneTree" id="ENSGT00940000158913"/>
<comment type="subcellular location">
    <subcellularLocation>
        <location evidence="2 11 12">Nucleus</location>
    </subcellularLocation>
</comment>
<dbReference type="InterPro" id="IPR001356">
    <property type="entry name" value="HD"/>
</dbReference>
<reference evidence="17" key="2">
    <citation type="submission" date="2025-08" db="UniProtKB">
        <authorList>
            <consortium name="Ensembl"/>
        </authorList>
    </citation>
    <scope>IDENTIFICATION</scope>
</reference>